<sequence length="324" mass="36805">MPQVKIGVFKFGEDKFKLRYVVGNDKDVLFVAKDIASVLKYEKPANAVAKHVDKKYKCYFLEKGPRIEDPSFGDNGSVGVEVSIIKKDLIKKGHPLFLYDQTILITKSGVIQLIMKSKLPYAVELQEWLLEEVIPQVLCTGKYQPAVANNSECLSKSNEMILKMSQELILAKQNSDAMIQEMIVARRDAETARRDMVVLSTRIADIAQDVITKPSNPQLLHTLAVCEIGNNEFAFLRPQKRSLQRSLNNLRRNGQADLVYANDYVPNSMNVLNKVKEHVPKDKFKAKNNKITLLKEYDKQKLIEIINKSLTARQLSLVQQKLSE</sequence>
<dbReference type="PANTHER" id="PTHR36180">
    <property type="entry name" value="DNA-BINDING PROTEIN-RELATED-RELATED"/>
    <property type="match status" value="1"/>
</dbReference>
<name>Q287M2_NPVAS</name>
<dbReference type="Proteomes" id="UP000204644">
    <property type="component" value="Segment"/>
</dbReference>
<proteinExistence type="predicted"/>
<protein>
    <submittedName>
        <fullName evidence="2">BRO-A</fullName>
    </submittedName>
</protein>
<dbReference type="Pfam" id="PF12299">
    <property type="entry name" value="DUF3627"/>
    <property type="match status" value="1"/>
</dbReference>
<dbReference type="Pfam" id="PF02498">
    <property type="entry name" value="Bro-N"/>
    <property type="match status" value="1"/>
</dbReference>
<reference evidence="2 3" key="2">
    <citation type="journal article" date="2006" name="J. Gen. Virol.">
        <title>Genome sequence of an enhancin gene-rich nucleopolyhedrovirus (NPV) from Agrotis segetum: collinearity with Spodoptera exigua multiple NPV.</title>
        <authorList>
            <person name="Jakubowska A.K."/>
            <person name="Peters S.A."/>
            <person name="Ziemnicka J."/>
            <person name="Vlak J.M."/>
            <person name="van Oers M.M."/>
        </authorList>
    </citation>
    <scope>NUCLEOTIDE SEQUENCE [LARGE SCALE GENOMIC DNA]</scope>
</reference>
<keyword evidence="3" id="KW-1185">Reference proteome</keyword>
<dbReference type="PROSITE" id="PS51750">
    <property type="entry name" value="BRO_N"/>
    <property type="match status" value="1"/>
</dbReference>
<dbReference type="InterPro" id="IPR003497">
    <property type="entry name" value="BRO_N_domain"/>
</dbReference>
<dbReference type="InterPro" id="IPR022549">
    <property type="entry name" value="DUF3627"/>
</dbReference>
<dbReference type="SMART" id="SM01040">
    <property type="entry name" value="Bro-N"/>
    <property type="match status" value="1"/>
</dbReference>
<organismHost>
    <name type="scientific">Lepidoptera</name>
    <name type="common">moths &amp; butterflies</name>
    <dbReference type="NCBI Taxonomy" id="7088"/>
</organismHost>
<evidence type="ECO:0000313" key="2">
    <source>
        <dbReference type="EMBL" id="AAZ38216.1"/>
    </source>
</evidence>
<evidence type="ECO:0000313" key="3">
    <source>
        <dbReference type="Proteomes" id="UP000204644"/>
    </source>
</evidence>
<dbReference type="PANTHER" id="PTHR36180:SF2">
    <property type="entry name" value="BRO FAMILY PROTEIN"/>
    <property type="match status" value="1"/>
</dbReference>
<feature type="domain" description="Bro-N" evidence="1">
    <location>
        <begin position="3"/>
        <end position="141"/>
    </location>
</feature>
<reference evidence="3" key="1">
    <citation type="journal article" date="2005" name="J. Invertebr. Pathol.">
        <title>Molecular characterization of Agrotis segetum nucleopolyhedrovirus from Poland.</title>
        <authorList>
            <person name="Jakubowska A."/>
            <person name="van Oers M.M."/>
            <person name="Ziemnicka J."/>
            <person name="Lipa J.J."/>
            <person name="Vlak J.M."/>
        </authorList>
    </citation>
    <scope>NUCLEOTIDE SEQUENCE [LARGE SCALE GENOMIC DNA]</scope>
</reference>
<organism evidence="2 3">
    <name type="scientific">Agrotis segetum nuclear polyhedrosis virus</name>
    <name type="common">AsNPV</name>
    <dbReference type="NCBI Taxonomy" id="1962501"/>
    <lineage>
        <taxon>Viruses</taxon>
        <taxon>Viruses incertae sedis</taxon>
        <taxon>Naldaviricetes</taxon>
        <taxon>Lefavirales</taxon>
        <taxon>Baculoviridae</taxon>
        <taxon>Alphabaculovirus</taxon>
        <taxon>Alphabaculovirus agsegetum</taxon>
    </lineage>
</organism>
<dbReference type="KEGG" id="vg:3974314"/>
<dbReference type="RefSeq" id="YP_529720.1">
    <property type="nucleotide sequence ID" value="NC_007921.1"/>
</dbReference>
<dbReference type="OrthoDB" id="8240at10239"/>
<accession>Q287M2</accession>
<dbReference type="EMBL" id="DQ123841">
    <property type="protein sequence ID" value="AAZ38216.1"/>
    <property type="molecule type" value="Genomic_DNA"/>
</dbReference>
<dbReference type="GeneID" id="3974314"/>
<evidence type="ECO:0000259" key="1">
    <source>
        <dbReference type="PROSITE" id="PS51750"/>
    </source>
</evidence>